<evidence type="ECO:0000256" key="5">
    <source>
        <dbReference type="ARBA" id="ARBA00022917"/>
    </source>
</evidence>
<evidence type="ECO:0000259" key="7">
    <source>
        <dbReference type="Pfam" id="PF00133"/>
    </source>
</evidence>
<comment type="similarity">
    <text evidence="1">Belongs to the class-I aminoacyl-tRNA synthetase family.</text>
</comment>
<dbReference type="Pfam" id="PF00133">
    <property type="entry name" value="tRNA-synt_1"/>
    <property type="match status" value="1"/>
</dbReference>
<dbReference type="InterPro" id="IPR014729">
    <property type="entry name" value="Rossmann-like_a/b/a_fold"/>
</dbReference>
<evidence type="ECO:0000313" key="9">
    <source>
        <dbReference type="EMBL" id="CAF4442241.1"/>
    </source>
</evidence>
<evidence type="ECO:0000256" key="1">
    <source>
        <dbReference type="ARBA" id="ARBA00005594"/>
    </source>
</evidence>
<dbReference type="SUPFAM" id="SSF52374">
    <property type="entry name" value="Nucleotidylyl transferase"/>
    <property type="match status" value="1"/>
</dbReference>
<dbReference type="GO" id="GO:0004822">
    <property type="term" value="F:isoleucine-tRNA ligase activity"/>
    <property type="evidence" value="ECO:0007669"/>
    <property type="project" value="TreeGrafter"/>
</dbReference>
<dbReference type="AlphaFoldDB" id="A0A8S2WAK4"/>
<dbReference type="GO" id="GO:0006428">
    <property type="term" value="P:isoleucyl-tRNA aminoacylation"/>
    <property type="evidence" value="ECO:0007669"/>
    <property type="project" value="TreeGrafter"/>
</dbReference>
<dbReference type="EMBL" id="CAJNOK010056246">
    <property type="protein sequence ID" value="CAF1622136.1"/>
    <property type="molecule type" value="Genomic_DNA"/>
</dbReference>
<dbReference type="InterPro" id="IPR009008">
    <property type="entry name" value="Val/Leu/Ile-tRNA-synth_edit"/>
</dbReference>
<dbReference type="PANTHER" id="PTHR42765">
    <property type="entry name" value="SOLEUCYL-TRNA SYNTHETASE"/>
    <property type="match status" value="1"/>
</dbReference>
<feature type="non-terminal residue" evidence="9">
    <location>
        <position position="143"/>
    </location>
</feature>
<keyword evidence="2" id="KW-0436">Ligase</keyword>
<dbReference type="Gene3D" id="3.90.740.10">
    <property type="entry name" value="Valyl/Leucyl/Isoleucyl-tRNA synthetase, editing domain"/>
    <property type="match status" value="1"/>
</dbReference>
<feature type="domain" description="Aminoacyl-tRNA synthetase class Ia" evidence="7">
    <location>
        <begin position="1"/>
        <end position="84"/>
    </location>
</feature>
<dbReference type="GO" id="GO:0005739">
    <property type="term" value="C:mitochondrion"/>
    <property type="evidence" value="ECO:0007669"/>
    <property type="project" value="TreeGrafter"/>
</dbReference>
<evidence type="ECO:0000256" key="6">
    <source>
        <dbReference type="ARBA" id="ARBA00023146"/>
    </source>
</evidence>
<feature type="non-terminal residue" evidence="9">
    <location>
        <position position="1"/>
    </location>
</feature>
<gene>
    <name evidence="8" type="ORF">OVA965_LOCUS43260</name>
    <name evidence="9" type="ORF">TMI583_LOCUS45441</name>
</gene>
<evidence type="ECO:0000313" key="8">
    <source>
        <dbReference type="EMBL" id="CAF1622136.1"/>
    </source>
</evidence>
<proteinExistence type="inferred from homology"/>
<keyword evidence="6" id="KW-0030">Aminoacyl-tRNA synthetase</keyword>
<evidence type="ECO:0000313" key="10">
    <source>
        <dbReference type="Proteomes" id="UP000682733"/>
    </source>
</evidence>
<evidence type="ECO:0000256" key="3">
    <source>
        <dbReference type="ARBA" id="ARBA00022741"/>
    </source>
</evidence>
<evidence type="ECO:0000256" key="2">
    <source>
        <dbReference type="ARBA" id="ARBA00022598"/>
    </source>
</evidence>
<dbReference type="EMBL" id="CAJOBA010081189">
    <property type="protein sequence ID" value="CAF4442241.1"/>
    <property type="molecule type" value="Genomic_DNA"/>
</dbReference>
<dbReference type="InterPro" id="IPR002300">
    <property type="entry name" value="aa-tRNA-synth_Ia"/>
</dbReference>
<keyword evidence="4" id="KW-0067">ATP-binding</keyword>
<reference evidence="9" key="1">
    <citation type="submission" date="2021-02" db="EMBL/GenBank/DDBJ databases">
        <authorList>
            <person name="Nowell W R."/>
        </authorList>
    </citation>
    <scope>NUCLEOTIDE SEQUENCE</scope>
</reference>
<protein>
    <recommendedName>
        <fullName evidence="7">Aminoacyl-tRNA synthetase class Ia domain-containing protein</fullName>
    </recommendedName>
</protein>
<keyword evidence="5" id="KW-0648">Protein biosynthesis</keyword>
<dbReference type="GO" id="GO:0032543">
    <property type="term" value="P:mitochondrial translation"/>
    <property type="evidence" value="ECO:0007669"/>
    <property type="project" value="TreeGrafter"/>
</dbReference>
<name>A0A8S2WAK4_9BILA</name>
<accession>A0A8S2WAK4</accession>
<organism evidence="9 10">
    <name type="scientific">Didymodactylos carnosus</name>
    <dbReference type="NCBI Taxonomy" id="1234261"/>
    <lineage>
        <taxon>Eukaryota</taxon>
        <taxon>Metazoa</taxon>
        <taxon>Spiralia</taxon>
        <taxon>Gnathifera</taxon>
        <taxon>Rotifera</taxon>
        <taxon>Eurotatoria</taxon>
        <taxon>Bdelloidea</taxon>
        <taxon>Philodinida</taxon>
        <taxon>Philodinidae</taxon>
        <taxon>Didymodactylos</taxon>
    </lineage>
</organism>
<dbReference type="PANTHER" id="PTHR42765:SF1">
    <property type="entry name" value="ISOLEUCINE--TRNA LIGASE, MITOCHONDRIAL"/>
    <property type="match status" value="1"/>
</dbReference>
<evidence type="ECO:0000256" key="4">
    <source>
        <dbReference type="ARBA" id="ARBA00022840"/>
    </source>
</evidence>
<comment type="caution">
    <text evidence="9">The sequence shown here is derived from an EMBL/GenBank/DDBJ whole genome shotgun (WGS) entry which is preliminary data.</text>
</comment>
<keyword evidence="3" id="KW-0547">Nucleotide-binding</keyword>
<dbReference type="GO" id="GO:0005524">
    <property type="term" value="F:ATP binding"/>
    <property type="evidence" value="ECO:0007669"/>
    <property type="project" value="UniProtKB-KW"/>
</dbReference>
<dbReference type="SUPFAM" id="SSF50677">
    <property type="entry name" value="ValRS/IleRS/LeuRS editing domain"/>
    <property type="match status" value="1"/>
</dbReference>
<dbReference type="Proteomes" id="UP000677228">
    <property type="component" value="Unassembled WGS sequence"/>
</dbReference>
<sequence>GFLYRQYKPVYWSPSVQSALAESELEYNDKHKRFVTKHNKYFKLLLYYFSVSMAIYVRFRVQDSIVSLVSGSTDLSNLPLYVLIWTTTPWSLIANEAVAVNEKLQYAFLKTVDNDIYIVSESLVENVKKLEPFIDSKVIGYCT</sequence>
<dbReference type="GO" id="GO:0002161">
    <property type="term" value="F:aminoacyl-tRNA deacylase activity"/>
    <property type="evidence" value="ECO:0007669"/>
    <property type="project" value="InterPro"/>
</dbReference>
<dbReference type="Proteomes" id="UP000682733">
    <property type="component" value="Unassembled WGS sequence"/>
</dbReference>
<dbReference type="InterPro" id="IPR050081">
    <property type="entry name" value="Ile-tRNA_ligase"/>
</dbReference>
<dbReference type="Gene3D" id="3.40.50.620">
    <property type="entry name" value="HUPs"/>
    <property type="match status" value="1"/>
</dbReference>